<dbReference type="InterPro" id="IPR009057">
    <property type="entry name" value="Homeodomain-like_sf"/>
</dbReference>
<dbReference type="Proteomes" id="UP001596044">
    <property type="component" value="Unassembled WGS sequence"/>
</dbReference>
<keyword evidence="3" id="KW-0804">Transcription</keyword>
<evidence type="ECO:0000259" key="6">
    <source>
        <dbReference type="PROSITE" id="PS50110"/>
    </source>
</evidence>
<gene>
    <name evidence="7" type="ORF">ACFPOG_13310</name>
</gene>
<proteinExistence type="predicted"/>
<evidence type="ECO:0000256" key="2">
    <source>
        <dbReference type="ARBA" id="ARBA00023125"/>
    </source>
</evidence>
<dbReference type="Pfam" id="PF00072">
    <property type="entry name" value="Response_reg"/>
    <property type="match status" value="1"/>
</dbReference>
<feature type="domain" description="Response regulatory" evidence="6">
    <location>
        <begin position="2"/>
        <end position="119"/>
    </location>
</feature>
<accession>A0ABW0K7K8</accession>
<dbReference type="SMART" id="SM00448">
    <property type="entry name" value="REC"/>
    <property type="match status" value="1"/>
</dbReference>
<keyword evidence="8" id="KW-1185">Reference proteome</keyword>
<evidence type="ECO:0000313" key="8">
    <source>
        <dbReference type="Proteomes" id="UP001596044"/>
    </source>
</evidence>
<dbReference type="PROSITE" id="PS00041">
    <property type="entry name" value="HTH_ARAC_FAMILY_1"/>
    <property type="match status" value="1"/>
</dbReference>
<keyword evidence="2" id="KW-0238">DNA-binding</keyword>
<dbReference type="InterPro" id="IPR011006">
    <property type="entry name" value="CheY-like_superfamily"/>
</dbReference>
<dbReference type="InterPro" id="IPR001789">
    <property type="entry name" value="Sig_transdc_resp-reg_receiver"/>
</dbReference>
<dbReference type="PROSITE" id="PS01124">
    <property type="entry name" value="HTH_ARAC_FAMILY_2"/>
    <property type="match status" value="1"/>
</dbReference>
<feature type="modified residue" description="4-aspartylphosphate" evidence="4">
    <location>
        <position position="54"/>
    </location>
</feature>
<keyword evidence="1" id="KW-0805">Transcription regulation</keyword>
<dbReference type="SUPFAM" id="SSF52172">
    <property type="entry name" value="CheY-like"/>
    <property type="match status" value="1"/>
</dbReference>
<evidence type="ECO:0000313" key="7">
    <source>
        <dbReference type="EMBL" id="MFC5449240.1"/>
    </source>
</evidence>
<dbReference type="SMART" id="SM00342">
    <property type="entry name" value="HTH_ARAC"/>
    <property type="match status" value="1"/>
</dbReference>
<dbReference type="InterPro" id="IPR018060">
    <property type="entry name" value="HTH_AraC"/>
</dbReference>
<dbReference type="PANTHER" id="PTHR43280:SF28">
    <property type="entry name" value="HTH-TYPE TRANSCRIPTIONAL ACTIVATOR RHAS"/>
    <property type="match status" value="1"/>
</dbReference>
<comment type="caution">
    <text evidence="7">The sequence shown here is derived from an EMBL/GenBank/DDBJ whole genome shotgun (WGS) entry which is preliminary data.</text>
</comment>
<reference evidence="8" key="1">
    <citation type="journal article" date="2019" name="Int. J. Syst. Evol. Microbiol.">
        <title>The Global Catalogue of Microorganisms (GCM) 10K type strain sequencing project: providing services to taxonomists for standard genome sequencing and annotation.</title>
        <authorList>
            <consortium name="The Broad Institute Genomics Platform"/>
            <consortium name="The Broad Institute Genome Sequencing Center for Infectious Disease"/>
            <person name="Wu L."/>
            <person name="Ma J."/>
        </authorList>
    </citation>
    <scope>NUCLEOTIDE SEQUENCE [LARGE SCALE GENOMIC DNA]</scope>
    <source>
        <strain evidence="8">KACC 11904</strain>
    </source>
</reference>
<evidence type="ECO:0000256" key="1">
    <source>
        <dbReference type="ARBA" id="ARBA00023015"/>
    </source>
</evidence>
<protein>
    <submittedName>
        <fullName evidence="7">Response regulator</fullName>
    </submittedName>
</protein>
<dbReference type="Pfam" id="PF12833">
    <property type="entry name" value="HTH_18"/>
    <property type="match status" value="1"/>
</dbReference>
<dbReference type="CDD" id="cd17536">
    <property type="entry name" value="REC_YesN-like"/>
    <property type="match status" value="1"/>
</dbReference>
<dbReference type="PANTHER" id="PTHR43280">
    <property type="entry name" value="ARAC-FAMILY TRANSCRIPTIONAL REGULATOR"/>
    <property type="match status" value="1"/>
</dbReference>
<dbReference type="PROSITE" id="PS50110">
    <property type="entry name" value="RESPONSE_REGULATORY"/>
    <property type="match status" value="1"/>
</dbReference>
<evidence type="ECO:0000256" key="3">
    <source>
        <dbReference type="ARBA" id="ARBA00023163"/>
    </source>
</evidence>
<dbReference type="InterPro" id="IPR018062">
    <property type="entry name" value="HTH_AraC-typ_CS"/>
</dbReference>
<evidence type="ECO:0000256" key="4">
    <source>
        <dbReference type="PROSITE-ProRule" id="PRU00169"/>
    </source>
</evidence>
<sequence length="502" mass="57474">MRLLVVDDEPIILNGIIRMIQKAHTPFMEIVGASDGIDALEKLTCFQPDLILTDIHMPEMDGLALIKEIQDRNLCNRFVILTGYGDFAYARQAMRYHVIDYLLKPINKEELISLLGTIGRAIQEEQERTTAHDLLLLKEHMLYHTPLEELPIKPEQLELLLPYPSTTVIIFQAYDNEPQLAPEQLDGILQALKLVCKKIYNIHSHFLRQTILIASGDHVVTDAELQQACGDLLGAEKMLERGCCVGASESQDDKLDLRSLYMEAMASLLFKRYFGSYGPTKQKPGNITGRYDNLVQYIEHSIQQQIPIEQIEKEIQPILLYFSGSDCQSKLREQFLVCIGLYVQNVGLTPEAIWGDQVAAQLFSAGGSMLEDVRIAEILGELIRYLHRTQLHQPNIRTIDKIIAFVEQNYKQDLSLDVVADYVNMHPSYISMLFRKEMGLTFLHYLHTFRLAKAKQIMQENPDWPINTIAELVGYENPRHFFKVFKKFENSTPGQFRIGNSF</sequence>
<dbReference type="Gene3D" id="3.40.50.2300">
    <property type="match status" value="1"/>
</dbReference>
<organism evidence="7 8">
    <name type="scientific">Paenibacillus aestuarii</name>
    <dbReference type="NCBI Taxonomy" id="516965"/>
    <lineage>
        <taxon>Bacteria</taxon>
        <taxon>Bacillati</taxon>
        <taxon>Bacillota</taxon>
        <taxon>Bacilli</taxon>
        <taxon>Bacillales</taxon>
        <taxon>Paenibacillaceae</taxon>
        <taxon>Paenibacillus</taxon>
    </lineage>
</organism>
<keyword evidence="4" id="KW-0597">Phosphoprotein</keyword>
<dbReference type="RefSeq" id="WP_270879640.1">
    <property type="nucleotide sequence ID" value="NZ_JAQFVF010000026.1"/>
</dbReference>
<dbReference type="Gene3D" id="1.10.10.60">
    <property type="entry name" value="Homeodomain-like"/>
    <property type="match status" value="2"/>
</dbReference>
<dbReference type="EMBL" id="JBHSMJ010000018">
    <property type="protein sequence ID" value="MFC5449240.1"/>
    <property type="molecule type" value="Genomic_DNA"/>
</dbReference>
<dbReference type="SUPFAM" id="SSF46689">
    <property type="entry name" value="Homeodomain-like"/>
    <property type="match status" value="2"/>
</dbReference>
<feature type="domain" description="HTH araC/xylS-type" evidence="5">
    <location>
        <begin position="400"/>
        <end position="499"/>
    </location>
</feature>
<name>A0ABW0K7K8_9BACL</name>
<evidence type="ECO:0000259" key="5">
    <source>
        <dbReference type="PROSITE" id="PS01124"/>
    </source>
</evidence>